<accession>A0A0G0PXB7</accession>
<organism evidence="10 11">
    <name type="scientific">Candidatus Woesebacteria bacterium GW2011_GWB1_39_10b</name>
    <dbReference type="NCBI Taxonomy" id="1618573"/>
    <lineage>
        <taxon>Bacteria</taxon>
        <taxon>Candidatus Woeseibacteriota</taxon>
    </lineage>
</organism>
<keyword evidence="2" id="KW-0328">Glycosyltransferase</keyword>
<keyword evidence="5" id="KW-0448">Lipopolysaccharide biosynthesis</keyword>
<evidence type="ECO:0000313" key="10">
    <source>
        <dbReference type="EMBL" id="KKQ94046.1"/>
    </source>
</evidence>
<dbReference type="EMBL" id="LBVW01000004">
    <property type="protein sequence ID" value="KKQ94046.1"/>
    <property type="molecule type" value="Genomic_DNA"/>
</dbReference>
<evidence type="ECO:0000256" key="1">
    <source>
        <dbReference type="ARBA" id="ARBA00022475"/>
    </source>
</evidence>
<dbReference type="CDD" id="cd04187">
    <property type="entry name" value="DPM1_like_bac"/>
    <property type="match status" value="1"/>
</dbReference>
<protein>
    <submittedName>
        <fullName evidence="10">Glycosyl transferase, family 2</fullName>
    </submittedName>
</protein>
<evidence type="ECO:0000259" key="9">
    <source>
        <dbReference type="Pfam" id="PF00535"/>
    </source>
</evidence>
<proteinExistence type="predicted"/>
<comment type="caution">
    <text evidence="10">The sequence shown here is derived from an EMBL/GenBank/DDBJ whole genome shotgun (WGS) entry which is preliminary data.</text>
</comment>
<evidence type="ECO:0000313" key="11">
    <source>
        <dbReference type="Proteomes" id="UP000034932"/>
    </source>
</evidence>
<dbReference type="GO" id="GO:0005886">
    <property type="term" value="C:plasma membrane"/>
    <property type="evidence" value="ECO:0007669"/>
    <property type="project" value="TreeGrafter"/>
</dbReference>
<dbReference type="GO" id="GO:0009103">
    <property type="term" value="P:lipopolysaccharide biosynthetic process"/>
    <property type="evidence" value="ECO:0007669"/>
    <property type="project" value="UniProtKB-KW"/>
</dbReference>
<dbReference type="InterPro" id="IPR029044">
    <property type="entry name" value="Nucleotide-diphossugar_trans"/>
</dbReference>
<evidence type="ECO:0000256" key="6">
    <source>
        <dbReference type="ARBA" id="ARBA00022989"/>
    </source>
</evidence>
<evidence type="ECO:0000256" key="8">
    <source>
        <dbReference type="SAM" id="Phobius"/>
    </source>
</evidence>
<keyword evidence="3 10" id="KW-0808">Transferase</keyword>
<dbReference type="Gene3D" id="3.90.550.10">
    <property type="entry name" value="Spore Coat Polysaccharide Biosynthesis Protein SpsA, Chain A"/>
    <property type="match status" value="1"/>
</dbReference>
<keyword evidence="1" id="KW-1003">Cell membrane</keyword>
<evidence type="ECO:0000256" key="2">
    <source>
        <dbReference type="ARBA" id="ARBA00022676"/>
    </source>
</evidence>
<evidence type="ECO:0000256" key="3">
    <source>
        <dbReference type="ARBA" id="ARBA00022679"/>
    </source>
</evidence>
<dbReference type="Proteomes" id="UP000034932">
    <property type="component" value="Unassembled WGS sequence"/>
</dbReference>
<dbReference type="STRING" id="1618573.UT19_C0004G0007"/>
<keyword evidence="4 8" id="KW-0812">Transmembrane</keyword>
<feature type="domain" description="Glycosyltransferase 2-like" evidence="9">
    <location>
        <begin position="10"/>
        <end position="173"/>
    </location>
</feature>
<dbReference type="AlphaFoldDB" id="A0A0G0PXB7"/>
<reference evidence="10 11" key="1">
    <citation type="journal article" date="2015" name="Nature">
        <title>rRNA introns, odd ribosomes, and small enigmatic genomes across a large radiation of phyla.</title>
        <authorList>
            <person name="Brown C.T."/>
            <person name="Hug L.A."/>
            <person name="Thomas B.C."/>
            <person name="Sharon I."/>
            <person name="Castelle C.J."/>
            <person name="Singh A."/>
            <person name="Wilkins M.J."/>
            <person name="Williams K.H."/>
            <person name="Banfield J.F."/>
        </authorList>
    </citation>
    <scope>NUCLEOTIDE SEQUENCE [LARGE SCALE GENOMIC DNA]</scope>
</reference>
<feature type="transmembrane region" description="Helical" evidence="8">
    <location>
        <begin position="240"/>
        <end position="263"/>
    </location>
</feature>
<evidence type="ECO:0000256" key="7">
    <source>
        <dbReference type="ARBA" id="ARBA00023136"/>
    </source>
</evidence>
<feature type="transmembrane region" description="Helical" evidence="8">
    <location>
        <begin position="278"/>
        <end position="298"/>
    </location>
</feature>
<dbReference type="PANTHER" id="PTHR48090:SF3">
    <property type="entry name" value="UNDECAPRENYL-PHOSPHATE 4-DEOXY-4-FORMAMIDO-L-ARABINOSE TRANSFERASE"/>
    <property type="match status" value="1"/>
</dbReference>
<evidence type="ECO:0000256" key="4">
    <source>
        <dbReference type="ARBA" id="ARBA00022692"/>
    </source>
</evidence>
<gene>
    <name evidence="10" type="ORF">UT19_C0004G0007</name>
</gene>
<keyword evidence="6 8" id="KW-1133">Transmembrane helix</keyword>
<dbReference type="SUPFAM" id="SSF53448">
    <property type="entry name" value="Nucleotide-diphospho-sugar transferases"/>
    <property type="match status" value="1"/>
</dbReference>
<sequence length="322" mass="36801">MKQFNGIFLTVIVPFYNEEENLPILHRELLETLEKLDYKSEVIYINDGSSDDSVSLLKEAINKRKSGRVSVKLIAFKRNFGQTAAVTAGIEYSEGKLVSFLDSDLQNDPQDIPRFLDEMKEGYDAVFGWRKERKDATIRSLLSRIANKIVKIVFAYPFHDVGCSARIVKREFLVNLQLYGELHRIMPVLIYLKGAKIGEIIVKHRERYKGESKYGFERIIKTVVDIITVKFLSSYGTRPAYVFGTFGLGSLFISGLALIGSAYKKIFLGVFVHRDPLFLIAIFFGLVGIQFIMMGLLAELQVRTYFESQGKPIYEVKNIEKY</sequence>
<dbReference type="InterPro" id="IPR001173">
    <property type="entry name" value="Glyco_trans_2-like"/>
</dbReference>
<keyword evidence="7 8" id="KW-0472">Membrane</keyword>
<dbReference type="InterPro" id="IPR050256">
    <property type="entry name" value="Glycosyltransferase_2"/>
</dbReference>
<dbReference type="GO" id="GO:0016757">
    <property type="term" value="F:glycosyltransferase activity"/>
    <property type="evidence" value="ECO:0007669"/>
    <property type="project" value="UniProtKB-KW"/>
</dbReference>
<evidence type="ECO:0000256" key="5">
    <source>
        <dbReference type="ARBA" id="ARBA00022985"/>
    </source>
</evidence>
<name>A0A0G0PXB7_9BACT</name>
<dbReference type="PANTHER" id="PTHR48090">
    <property type="entry name" value="UNDECAPRENYL-PHOSPHATE 4-DEOXY-4-FORMAMIDO-L-ARABINOSE TRANSFERASE-RELATED"/>
    <property type="match status" value="1"/>
</dbReference>
<dbReference type="Pfam" id="PF00535">
    <property type="entry name" value="Glycos_transf_2"/>
    <property type="match status" value="1"/>
</dbReference>